<keyword evidence="2" id="KW-1185">Reference proteome</keyword>
<reference evidence="1 2" key="1">
    <citation type="submission" date="2019-07" db="EMBL/GenBank/DDBJ databases">
        <title>Pseudomonas mangiferae sp. nov., isolated from bark of mango tree in Thailand.</title>
        <authorList>
            <person name="Srisuk N."/>
            <person name="Anurat P."/>
        </authorList>
    </citation>
    <scope>NUCLEOTIDE SEQUENCE [LARGE SCALE GENOMIC DNA]</scope>
    <source>
        <strain evidence="1 2">DMKU_BBB3-04</strain>
    </source>
</reference>
<gene>
    <name evidence="1" type="ORF">FM069_01135</name>
</gene>
<protein>
    <recommendedName>
        <fullName evidence="3">Lipoprotein</fullName>
    </recommendedName>
</protein>
<name>A0A553H4H3_9PSED</name>
<dbReference type="OrthoDB" id="5770293at2"/>
<evidence type="ECO:0008006" key="3">
    <source>
        <dbReference type="Google" id="ProtNLM"/>
    </source>
</evidence>
<proteinExistence type="predicted"/>
<dbReference type="Proteomes" id="UP000315235">
    <property type="component" value="Unassembled WGS sequence"/>
</dbReference>
<organism evidence="1 2">
    <name type="scientific">Pseudomonas mangiferae</name>
    <dbReference type="NCBI Taxonomy" id="2593654"/>
    <lineage>
        <taxon>Bacteria</taxon>
        <taxon>Pseudomonadati</taxon>
        <taxon>Pseudomonadota</taxon>
        <taxon>Gammaproteobacteria</taxon>
        <taxon>Pseudomonadales</taxon>
        <taxon>Pseudomonadaceae</taxon>
        <taxon>Pseudomonas</taxon>
    </lineage>
</organism>
<evidence type="ECO:0000313" key="1">
    <source>
        <dbReference type="EMBL" id="TRX76655.1"/>
    </source>
</evidence>
<accession>A0A553H4H3</accession>
<sequence length="126" mass="14183">MEMKHAYVLLLLMTLSACSKDFQGGKLERVYVEDFTSSNIQQCKPEDVDLSNAQAKAFFERARIVDSRTLHDHYEYASCAIEGVATYAGQSCSWQIQASATGRLRCGETTWLFACDECDDLFDTSK</sequence>
<dbReference type="AlphaFoldDB" id="A0A553H4H3"/>
<dbReference type="PROSITE" id="PS51257">
    <property type="entry name" value="PROKAR_LIPOPROTEIN"/>
    <property type="match status" value="1"/>
</dbReference>
<dbReference type="EMBL" id="VJOY01000001">
    <property type="protein sequence ID" value="TRX76655.1"/>
    <property type="molecule type" value="Genomic_DNA"/>
</dbReference>
<comment type="caution">
    <text evidence="1">The sequence shown here is derived from an EMBL/GenBank/DDBJ whole genome shotgun (WGS) entry which is preliminary data.</text>
</comment>
<dbReference type="RefSeq" id="WP_143486302.1">
    <property type="nucleotide sequence ID" value="NZ_VJOY01000001.1"/>
</dbReference>
<evidence type="ECO:0000313" key="2">
    <source>
        <dbReference type="Proteomes" id="UP000315235"/>
    </source>
</evidence>